<gene>
    <name evidence="2" type="ORF">Cvel_10139</name>
</gene>
<dbReference type="EMBL" id="CDMZ01004730">
    <property type="protein sequence ID" value="CEM50712.1"/>
    <property type="molecule type" value="Genomic_DNA"/>
</dbReference>
<sequence length="303" mass="32878">MNIFMTGPSESIESPEKKREGKGKNKYLRGNRKDGDGLLCFYVFSPKGHGPGDSLFPVLETQESDRSAAAEPSADAAPEVQESSNMDPPTESLHSRSDIPVVSVAVAAAAPAAVPSSSSAAAAAAVPSPPPQDSLLRKWPRIPEAQEGWILEKVVARGGNLLKMMGWIDPVNIDHSAKRAPLPARFCLKRVFFWNPMIHPIIASVGKLQCVGEGCRLGCRSTVTVKGTRCEGPLFIPARDPWYLFPVRLRCDSFTCHHNKTAFLSSDHRFLKQIGESALAWFPGAMKPGVYGIVDPEFLSEIG</sequence>
<name>A0A0G4I1F4_9ALVE</name>
<feature type="region of interest" description="Disordered" evidence="1">
    <location>
        <begin position="52"/>
        <end position="95"/>
    </location>
</feature>
<feature type="compositionally biased region" description="Basic and acidic residues" evidence="1">
    <location>
        <begin position="14"/>
        <end position="23"/>
    </location>
</feature>
<dbReference type="VEuPathDB" id="CryptoDB:Cvel_10139"/>
<evidence type="ECO:0000313" key="2">
    <source>
        <dbReference type="EMBL" id="CEM50712.1"/>
    </source>
</evidence>
<feature type="compositionally biased region" description="Low complexity" evidence="1">
    <location>
        <begin position="69"/>
        <end position="79"/>
    </location>
</feature>
<accession>A0A0G4I1F4</accession>
<organism evidence="2">
    <name type="scientific">Chromera velia CCMP2878</name>
    <dbReference type="NCBI Taxonomy" id="1169474"/>
    <lineage>
        <taxon>Eukaryota</taxon>
        <taxon>Sar</taxon>
        <taxon>Alveolata</taxon>
        <taxon>Colpodellida</taxon>
        <taxon>Chromeraceae</taxon>
        <taxon>Chromera</taxon>
    </lineage>
</organism>
<feature type="region of interest" description="Disordered" evidence="1">
    <location>
        <begin position="1"/>
        <end position="35"/>
    </location>
</feature>
<dbReference type="AlphaFoldDB" id="A0A0G4I1F4"/>
<evidence type="ECO:0000256" key="1">
    <source>
        <dbReference type="SAM" id="MobiDB-lite"/>
    </source>
</evidence>
<reference evidence="2" key="1">
    <citation type="submission" date="2014-11" db="EMBL/GenBank/DDBJ databases">
        <authorList>
            <person name="Otto D Thomas"/>
            <person name="Naeem Raeece"/>
        </authorList>
    </citation>
    <scope>NUCLEOTIDE SEQUENCE</scope>
</reference>
<protein>
    <submittedName>
        <fullName evidence="2">Uncharacterized protein</fullName>
    </submittedName>
</protein>
<proteinExistence type="predicted"/>